<gene>
    <name evidence="2" type="ORF">BSTOLATCC_MIC63854</name>
</gene>
<evidence type="ECO:0000256" key="1">
    <source>
        <dbReference type="SAM" id="MobiDB-lite"/>
    </source>
</evidence>
<feature type="region of interest" description="Disordered" evidence="1">
    <location>
        <begin position="1"/>
        <end position="83"/>
    </location>
</feature>
<protein>
    <submittedName>
        <fullName evidence="2">Uncharacterized protein</fullName>
    </submittedName>
</protein>
<dbReference type="AlphaFoldDB" id="A0AAU9K6L6"/>
<evidence type="ECO:0000313" key="2">
    <source>
        <dbReference type="EMBL" id="CAG9335379.1"/>
    </source>
</evidence>
<comment type="caution">
    <text evidence="2">The sequence shown here is derived from an EMBL/GenBank/DDBJ whole genome shotgun (WGS) entry which is preliminary data.</text>
</comment>
<sequence length="154" mass="17428">MDETALSETFLPMKRRSPILEEESKSENSSTSTNQDPSAPRKAKCRHQKMNQNLIDKIVAGSKKKKKENKRNHDKTSNHKPALLPPVIVYQSKGSMSILKAPSMQIINRLYLQSKPIDKTPRVCKCGKTARYRLPKTLEPYCSLACYNALIPSN</sequence>
<accession>A0AAU9K6L6</accession>
<feature type="compositionally biased region" description="Basic residues" evidence="1">
    <location>
        <begin position="62"/>
        <end position="73"/>
    </location>
</feature>
<organism evidence="2 3">
    <name type="scientific">Blepharisma stoltei</name>
    <dbReference type="NCBI Taxonomy" id="1481888"/>
    <lineage>
        <taxon>Eukaryota</taxon>
        <taxon>Sar</taxon>
        <taxon>Alveolata</taxon>
        <taxon>Ciliophora</taxon>
        <taxon>Postciliodesmatophora</taxon>
        <taxon>Heterotrichea</taxon>
        <taxon>Heterotrichida</taxon>
        <taxon>Blepharismidae</taxon>
        <taxon>Blepharisma</taxon>
    </lineage>
</organism>
<proteinExistence type="predicted"/>
<dbReference type="Proteomes" id="UP001162131">
    <property type="component" value="Unassembled WGS sequence"/>
</dbReference>
<keyword evidence="3" id="KW-1185">Reference proteome</keyword>
<reference evidence="2" key="1">
    <citation type="submission" date="2021-09" db="EMBL/GenBank/DDBJ databases">
        <authorList>
            <consortium name="AG Swart"/>
            <person name="Singh M."/>
            <person name="Singh A."/>
            <person name="Seah K."/>
            <person name="Emmerich C."/>
        </authorList>
    </citation>
    <scope>NUCLEOTIDE SEQUENCE</scope>
    <source>
        <strain evidence="2">ATCC30299</strain>
    </source>
</reference>
<dbReference type="EMBL" id="CAJZBQ010000062">
    <property type="protein sequence ID" value="CAG9335379.1"/>
    <property type="molecule type" value="Genomic_DNA"/>
</dbReference>
<evidence type="ECO:0000313" key="3">
    <source>
        <dbReference type="Proteomes" id="UP001162131"/>
    </source>
</evidence>
<name>A0AAU9K6L6_9CILI</name>